<dbReference type="PANTHER" id="PTHR43792">
    <property type="entry name" value="GNAT FAMILY, PUTATIVE (AFU_ORTHOLOGUE AFUA_3G00765)-RELATED-RELATED"/>
    <property type="match status" value="1"/>
</dbReference>
<proteinExistence type="predicted"/>
<dbReference type="InterPro" id="IPR000182">
    <property type="entry name" value="GNAT_dom"/>
</dbReference>
<evidence type="ECO:0000259" key="1">
    <source>
        <dbReference type="PROSITE" id="PS51186"/>
    </source>
</evidence>
<sequence>MIELQTPRLLLRQWRDEDLADFAALNGDAEVMRHFPVCLDRAQSDALAERIRAHFAQYGYGLWAVERRDGGAFIGFTGLLQLSFTAPFAPAVEIGWRLARAHWGQGLALEAARAARDCAFAELGLAQLVSFTVPANLRSRALMQRLGLRRDEQGDFAHPRLPADHPLSAHVLYRLSRQQWQELQHD</sequence>
<dbReference type="EMBL" id="JACHLL010000004">
    <property type="protein sequence ID" value="MBB6342213.1"/>
    <property type="molecule type" value="Genomic_DNA"/>
</dbReference>
<dbReference type="GO" id="GO:0016747">
    <property type="term" value="F:acyltransferase activity, transferring groups other than amino-acyl groups"/>
    <property type="evidence" value="ECO:0007669"/>
    <property type="project" value="InterPro"/>
</dbReference>
<keyword evidence="3" id="KW-1185">Reference proteome</keyword>
<dbReference type="Proteomes" id="UP000557193">
    <property type="component" value="Unassembled WGS sequence"/>
</dbReference>
<dbReference type="Pfam" id="PF13302">
    <property type="entry name" value="Acetyltransf_3"/>
    <property type="match status" value="1"/>
</dbReference>
<evidence type="ECO:0000313" key="3">
    <source>
        <dbReference type="Proteomes" id="UP000557193"/>
    </source>
</evidence>
<dbReference type="PANTHER" id="PTHR43792:SF1">
    <property type="entry name" value="N-ACETYLTRANSFERASE DOMAIN-CONTAINING PROTEIN"/>
    <property type="match status" value="1"/>
</dbReference>
<accession>A0A7X0ESE7</accession>
<dbReference type="Gene3D" id="3.40.630.30">
    <property type="match status" value="1"/>
</dbReference>
<comment type="caution">
    <text evidence="2">The sequence shown here is derived from an EMBL/GenBank/DDBJ whole genome shotgun (WGS) entry which is preliminary data.</text>
</comment>
<name>A0A7X0ESE7_9PSED</name>
<reference evidence="2 3" key="1">
    <citation type="submission" date="2020-08" db="EMBL/GenBank/DDBJ databases">
        <title>Functional genomics of gut bacteria from endangered species of beetles.</title>
        <authorList>
            <person name="Carlos-Shanley C."/>
        </authorList>
    </citation>
    <scope>NUCLEOTIDE SEQUENCE [LARGE SCALE GENOMIC DNA]</scope>
    <source>
        <strain evidence="2 3">S00202</strain>
    </source>
</reference>
<gene>
    <name evidence="2" type="ORF">HNP49_002395</name>
</gene>
<feature type="domain" description="N-acetyltransferase" evidence="1">
    <location>
        <begin position="9"/>
        <end position="178"/>
    </location>
</feature>
<dbReference type="PROSITE" id="PS51186">
    <property type="entry name" value="GNAT"/>
    <property type="match status" value="1"/>
</dbReference>
<protein>
    <submittedName>
        <fullName evidence="2">RimJ/RimL family protein N-acetyltransferase</fullName>
    </submittedName>
</protein>
<evidence type="ECO:0000313" key="2">
    <source>
        <dbReference type="EMBL" id="MBB6342213.1"/>
    </source>
</evidence>
<dbReference type="InterPro" id="IPR051531">
    <property type="entry name" value="N-acetyltransferase"/>
</dbReference>
<keyword evidence="2" id="KW-0808">Transferase</keyword>
<dbReference type="InterPro" id="IPR016181">
    <property type="entry name" value="Acyl_CoA_acyltransferase"/>
</dbReference>
<dbReference type="AlphaFoldDB" id="A0A7X0ESE7"/>
<dbReference type="RefSeq" id="WP_409372545.1">
    <property type="nucleotide sequence ID" value="NZ_JACHLL010000004.1"/>
</dbReference>
<organism evidence="2 3">
    <name type="scientific">Pseudomonas fluvialis</name>
    <dbReference type="NCBI Taxonomy" id="1793966"/>
    <lineage>
        <taxon>Bacteria</taxon>
        <taxon>Pseudomonadati</taxon>
        <taxon>Pseudomonadota</taxon>
        <taxon>Gammaproteobacteria</taxon>
        <taxon>Pseudomonadales</taxon>
        <taxon>Pseudomonadaceae</taxon>
        <taxon>Pseudomonas</taxon>
    </lineage>
</organism>
<dbReference type="SUPFAM" id="SSF55729">
    <property type="entry name" value="Acyl-CoA N-acyltransferases (Nat)"/>
    <property type="match status" value="1"/>
</dbReference>